<evidence type="ECO:0000313" key="1">
    <source>
        <dbReference type="EMBL" id="MCT2560116.1"/>
    </source>
</evidence>
<dbReference type="InterPro" id="IPR009874">
    <property type="entry name" value="DUF1428"/>
</dbReference>
<name>A0A9X3A937_9SPHN</name>
<dbReference type="PIRSF" id="PIRSF007028">
    <property type="entry name" value="UCP007028"/>
    <property type="match status" value="1"/>
</dbReference>
<dbReference type="Pfam" id="PF07237">
    <property type="entry name" value="DUF1428"/>
    <property type="match status" value="1"/>
</dbReference>
<dbReference type="InterPro" id="IPR011008">
    <property type="entry name" value="Dimeric_a/b-barrel"/>
</dbReference>
<evidence type="ECO:0000313" key="2">
    <source>
        <dbReference type="Proteomes" id="UP001142648"/>
    </source>
</evidence>
<sequence length="120" mass="13679">MYVNGFIVPVPEDSKEAYREVAEKFWPIARDHGCIGHVEAWEADVKDGQWTDFRKAVALEPGEKVVFSWMVWPDQQTADEAHEKMMADERMKEWGDGSDMPFDGKRMVVGGFEVIVDNAA</sequence>
<dbReference type="EMBL" id="JAOAMV010000009">
    <property type="protein sequence ID" value="MCT2560116.1"/>
    <property type="molecule type" value="Genomic_DNA"/>
</dbReference>
<dbReference type="RefSeq" id="WP_259963230.1">
    <property type="nucleotide sequence ID" value="NZ_JAOAMV010000009.1"/>
</dbReference>
<keyword evidence="2" id="KW-1185">Reference proteome</keyword>
<dbReference type="Proteomes" id="UP001142648">
    <property type="component" value="Unassembled WGS sequence"/>
</dbReference>
<dbReference type="SUPFAM" id="SSF54909">
    <property type="entry name" value="Dimeric alpha+beta barrel"/>
    <property type="match status" value="1"/>
</dbReference>
<reference evidence="1" key="1">
    <citation type="submission" date="2022-09" db="EMBL/GenBank/DDBJ databases">
        <title>The genome sequence of Tsuneonella sp. YG55.</title>
        <authorList>
            <person name="Liu Y."/>
        </authorList>
    </citation>
    <scope>NUCLEOTIDE SEQUENCE</scope>
    <source>
        <strain evidence="1">YG55</strain>
    </source>
</reference>
<organism evidence="1 2">
    <name type="scientific">Tsuneonella litorea</name>
    <dbReference type="NCBI Taxonomy" id="2976475"/>
    <lineage>
        <taxon>Bacteria</taxon>
        <taxon>Pseudomonadati</taxon>
        <taxon>Pseudomonadota</taxon>
        <taxon>Alphaproteobacteria</taxon>
        <taxon>Sphingomonadales</taxon>
        <taxon>Erythrobacteraceae</taxon>
        <taxon>Tsuneonella</taxon>
    </lineage>
</organism>
<comment type="caution">
    <text evidence="1">The sequence shown here is derived from an EMBL/GenBank/DDBJ whole genome shotgun (WGS) entry which is preliminary data.</text>
</comment>
<dbReference type="Gene3D" id="3.30.70.100">
    <property type="match status" value="1"/>
</dbReference>
<proteinExistence type="predicted"/>
<dbReference type="AlphaFoldDB" id="A0A9X3A937"/>
<protein>
    <submittedName>
        <fullName evidence="1">DUF1428 domain-containing protein</fullName>
    </submittedName>
</protein>
<accession>A0A9X3A937</accession>
<gene>
    <name evidence="1" type="ORF">N0B51_14125</name>
</gene>